<dbReference type="AlphaFoldDB" id="A0A9P7YQA7"/>
<dbReference type="Proteomes" id="UP000824998">
    <property type="component" value="Unassembled WGS sequence"/>
</dbReference>
<reference evidence="1" key="1">
    <citation type="journal article" date="2021" name="IMA Fungus">
        <title>Genomic characterization of three marine fungi, including Emericellopsis atlantica sp. nov. with signatures of a generalist lifestyle and marine biomass degradation.</title>
        <authorList>
            <person name="Hagestad O.C."/>
            <person name="Hou L."/>
            <person name="Andersen J.H."/>
            <person name="Hansen E.H."/>
            <person name="Altermark B."/>
            <person name="Li C."/>
            <person name="Kuhnert E."/>
            <person name="Cox R.J."/>
            <person name="Crous P.W."/>
            <person name="Spatafora J.W."/>
            <person name="Lail K."/>
            <person name="Amirebrahimi M."/>
            <person name="Lipzen A."/>
            <person name="Pangilinan J."/>
            <person name="Andreopoulos W."/>
            <person name="Hayes R.D."/>
            <person name="Ng V."/>
            <person name="Grigoriev I.V."/>
            <person name="Jackson S.A."/>
            <person name="Sutton T.D.S."/>
            <person name="Dobson A.D.W."/>
            <person name="Rama T."/>
        </authorList>
    </citation>
    <scope>NUCLEOTIDE SEQUENCE</scope>
    <source>
        <strain evidence="1">TRa018bII</strain>
    </source>
</reference>
<accession>A0A9P7YQA7</accession>
<dbReference type="PANTHER" id="PTHR33112">
    <property type="entry name" value="DOMAIN PROTEIN, PUTATIVE-RELATED"/>
    <property type="match status" value="1"/>
</dbReference>
<dbReference type="PANTHER" id="PTHR33112:SF16">
    <property type="entry name" value="HETEROKARYON INCOMPATIBILITY DOMAIN-CONTAINING PROTEIN"/>
    <property type="match status" value="1"/>
</dbReference>
<dbReference type="EMBL" id="MU251381">
    <property type="protein sequence ID" value="KAG9237701.1"/>
    <property type="molecule type" value="Genomic_DNA"/>
</dbReference>
<dbReference type="OrthoDB" id="5362512at2759"/>
<feature type="non-terminal residue" evidence="1">
    <location>
        <position position="83"/>
    </location>
</feature>
<protein>
    <submittedName>
        <fullName evidence="1">Uncharacterized protein</fullName>
    </submittedName>
</protein>
<gene>
    <name evidence="1" type="ORF">BJ875DRAFT_369358</name>
</gene>
<name>A0A9P7YQA7_9HELO</name>
<proteinExistence type="predicted"/>
<organism evidence="1 2">
    <name type="scientific">Amylocarpus encephaloides</name>
    <dbReference type="NCBI Taxonomy" id="45428"/>
    <lineage>
        <taxon>Eukaryota</taxon>
        <taxon>Fungi</taxon>
        <taxon>Dikarya</taxon>
        <taxon>Ascomycota</taxon>
        <taxon>Pezizomycotina</taxon>
        <taxon>Leotiomycetes</taxon>
        <taxon>Helotiales</taxon>
        <taxon>Helotiales incertae sedis</taxon>
        <taxon>Amylocarpus</taxon>
    </lineage>
</organism>
<keyword evidence="2" id="KW-1185">Reference proteome</keyword>
<evidence type="ECO:0000313" key="1">
    <source>
        <dbReference type="EMBL" id="KAG9237701.1"/>
    </source>
</evidence>
<comment type="caution">
    <text evidence="1">The sequence shown here is derived from an EMBL/GenBank/DDBJ whole genome shotgun (WGS) entry which is preliminary data.</text>
</comment>
<sequence length="83" mass="9738">MNFWYATVQNYLQRSITFHDDILPAIAGVAQKFQQRTGFHYKAGLWMEDFHRGLLWQSDGLIIHAISTNNPPWSWTSTSIPWK</sequence>
<evidence type="ECO:0000313" key="2">
    <source>
        <dbReference type="Proteomes" id="UP000824998"/>
    </source>
</evidence>